<keyword evidence="18" id="KW-0594">Phospholipid biosynthesis</keyword>
<comment type="caution">
    <text evidence="24">Lacks conserved residue(s) required for the propagation of feature annotation.</text>
</comment>
<comment type="function">
    <text evidence="24">Catalyzes the ATP-dependent phosphorylation of sn-l,2-diacylglycerol (DAG) to phosphatidic acid. Involved in the recycling of diacylglycerol produced as a by-product during membrane-derived oligosaccharide (MDO) biosynthesis.</text>
</comment>
<feature type="binding site" evidence="21">
    <location>
        <position position="113"/>
    </location>
    <ligand>
        <name>substrate</name>
    </ligand>
</feature>
<dbReference type="InterPro" id="IPR036945">
    <property type="entry name" value="DAGK_sf"/>
</dbReference>
<evidence type="ECO:0000256" key="3">
    <source>
        <dbReference type="ARBA" id="ARBA00012133"/>
    </source>
</evidence>
<keyword evidence="8 24" id="KW-0808">Transferase</keyword>
<protein>
    <recommendedName>
        <fullName evidence="4 24">Diacylglycerol kinase</fullName>
        <ecNumber evidence="3 24">2.7.1.107</ecNumber>
    </recommendedName>
</protein>
<feature type="binding site" evidence="21">
    <location>
        <position position="70"/>
    </location>
    <ligand>
        <name>substrate</name>
    </ligand>
</feature>
<dbReference type="InterPro" id="IPR033718">
    <property type="entry name" value="DAGK_prok"/>
</dbReference>
<evidence type="ECO:0000256" key="15">
    <source>
        <dbReference type="ARBA" id="ARBA00022989"/>
    </source>
</evidence>
<evidence type="ECO:0000256" key="21">
    <source>
        <dbReference type="PIRSR" id="PIRSR600829-2"/>
    </source>
</evidence>
<keyword evidence="15 24" id="KW-1133">Transmembrane helix</keyword>
<dbReference type="RefSeq" id="WP_126158265.1">
    <property type="nucleotide sequence ID" value="NZ_RQXW01000006.1"/>
</dbReference>
<dbReference type="CDD" id="cd14264">
    <property type="entry name" value="DAGK_IM"/>
    <property type="match status" value="1"/>
</dbReference>
<keyword evidence="26" id="KW-1185">Reference proteome</keyword>
<feature type="binding site" evidence="22">
    <location>
        <position position="43"/>
    </location>
    <ligand>
        <name>ATP</name>
        <dbReference type="ChEBI" id="CHEBI:30616"/>
    </ligand>
</feature>
<feature type="binding site" evidence="22">
    <location>
        <position position="91"/>
    </location>
    <ligand>
        <name>ATP</name>
        <dbReference type="ChEBI" id="CHEBI:30616"/>
    </ligand>
</feature>
<evidence type="ECO:0000256" key="23">
    <source>
        <dbReference type="PIRSR" id="PIRSR600829-4"/>
    </source>
</evidence>
<feature type="transmembrane region" description="Helical" evidence="24">
    <location>
        <begin position="71"/>
        <end position="94"/>
    </location>
</feature>
<comment type="subcellular location">
    <subcellularLocation>
        <location evidence="1 24">Cell inner membrane</location>
        <topology evidence="1 24">Multi-pass membrane protein</topology>
    </subcellularLocation>
</comment>
<feature type="binding site" evidence="22">
    <location>
        <position position="24"/>
    </location>
    <ligand>
        <name>ATP</name>
        <dbReference type="ChEBI" id="CHEBI:30616"/>
    </ligand>
</feature>
<feature type="binding site" evidence="23">
    <location>
        <position position="43"/>
    </location>
    <ligand>
        <name>a divalent metal cation</name>
        <dbReference type="ChEBI" id="CHEBI:60240"/>
    </ligand>
</feature>
<dbReference type="PANTHER" id="PTHR34299:SF1">
    <property type="entry name" value="DIACYLGLYCEROL KINASE"/>
    <property type="match status" value="1"/>
</dbReference>
<feature type="active site" description="Proton acceptor" evidence="20">
    <location>
        <position position="84"/>
    </location>
</feature>
<dbReference type="GO" id="GO:0005524">
    <property type="term" value="F:ATP binding"/>
    <property type="evidence" value="ECO:0007669"/>
    <property type="project" value="UniProtKB-KW"/>
</dbReference>
<evidence type="ECO:0000256" key="22">
    <source>
        <dbReference type="PIRSR" id="PIRSR600829-3"/>
    </source>
</evidence>
<dbReference type="InterPro" id="IPR000829">
    <property type="entry name" value="DAGK"/>
</dbReference>
<comment type="cofactor">
    <cofactor evidence="23">
        <name>Mg(2+)</name>
        <dbReference type="ChEBI" id="CHEBI:18420"/>
    </cofactor>
    <text evidence="23">Mn(2+), Zn(2+), Cd(2+) and Co(2+) support activity to lesser extents.</text>
</comment>
<evidence type="ECO:0000256" key="13">
    <source>
        <dbReference type="ARBA" id="ARBA00022840"/>
    </source>
</evidence>
<keyword evidence="9 24" id="KW-0812">Transmembrane</keyword>
<evidence type="ECO:0000256" key="5">
    <source>
        <dbReference type="ARBA" id="ARBA00022475"/>
    </source>
</evidence>
<keyword evidence="14 23" id="KW-0460">Magnesium</keyword>
<evidence type="ECO:0000256" key="7">
    <source>
        <dbReference type="ARBA" id="ARBA00022519"/>
    </source>
</evidence>
<comment type="catalytic activity">
    <reaction evidence="24">
        <text>a 1,2-diacyl-sn-glycerol + ATP = a 1,2-diacyl-sn-glycero-3-phosphate + ADP + H(+)</text>
        <dbReference type="Rhea" id="RHEA:10272"/>
        <dbReference type="ChEBI" id="CHEBI:15378"/>
        <dbReference type="ChEBI" id="CHEBI:17815"/>
        <dbReference type="ChEBI" id="CHEBI:30616"/>
        <dbReference type="ChEBI" id="CHEBI:58608"/>
        <dbReference type="ChEBI" id="CHEBI:456216"/>
        <dbReference type="EC" id="2.7.1.107"/>
    </reaction>
</comment>
<evidence type="ECO:0000256" key="1">
    <source>
        <dbReference type="ARBA" id="ARBA00004429"/>
    </source>
</evidence>
<dbReference type="EC" id="2.7.1.107" evidence="3 24"/>
<comment type="similarity">
    <text evidence="2 24">Belongs to the bacterial diacylglycerol kinase family.</text>
</comment>
<evidence type="ECO:0000256" key="24">
    <source>
        <dbReference type="RuleBase" id="RU363065"/>
    </source>
</evidence>
<keyword evidence="16 24" id="KW-0443">Lipid metabolism</keyword>
<evidence type="ECO:0000256" key="4">
    <source>
        <dbReference type="ARBA" id="ARBA00017575"/>
    </source>
</evidence>
<keyword evidence="12 24" id="KW-0418">Kinase</keyword>
<evidence type="ECO:0000256" key="9">
    <source>
        <dbReference type="ARBA" id="ARBA00022692"/>
    </source>
</evidence>
<evidence type="ECO:0000313" key="25">
    <source>
        <dbReference type="EMBL" id="RTE66192.1"/>
    </source>
</evidence>
<feature type="binding site" evidence="22">
    <location>
        <begin position="109"/>
        <end position="110"/>
    </location>
    <ligand>
        <name>ATP</name>
        <dbReference type="ChEBI" id="CHEBI:30616"/>
    </ligand>
</feature>
<dbReference type="AlphaFoldDB" id="A0A430KRS6"/>
<keyword evidence="13 22" id="KW-0067">ATP-binding</keyword>
<dbReference type="PANTHER" id="PTHR34299">
    <property type="entry name" value="DIACYLGLYCEROL KINASE"/>
    <property type="match status" value="1"/>
</dbReference>
<dbReference type="GO" id="GO:0005886">
    <property type="term" value="C:plasma membrane"/>
    <property type="evidence" value="ECO:0007669"/>
    <property type="project" value="UniProtKB-SubCell"/>
</dbReference>
<dbReference type="Proteomes" id="UP000283087">
    <property type="component" value="Unassembled WGS sequence"/>
</dbReference>
<keyword evidence="11 22" id="KW-0547">Nucleotide-binding</keyword>
<feature type="binding site" evidence="22">
    <location>
        <begin position="100"/>
        <end position="102"/>
    </location>
    <ligand>
        <name>ATP</name>
        <dbReference type="ChEBI" id="CHEBI:30616"/>
    </ligand>
</feature>
<feature type="binding site" evidence="21">
    <location>
        <position position="84"/>
    </location>
    <ligand>
        <name>substrate</name>
    </ligand>
</feature>
<evidence type="ECO:0000256" key="19">
    <source>
        <dbReference type="ARBA" id="ARBA00023264"/>
    </source>
</evidence>
<evidence type="ECO:0000256" key="20">
    <source>
        <dbReference type="PIRSR" id="PIRSR600829-1"/>
    </source>
</evidence>
<accession>A0A430KRS6</accession>
<evidence type="ECO:0000313" key="26">
    <source>
        <dbReference type="Proteomes" id="UP000283087"/>
    </source>
</evidence>
<evidence type="ECO:0000256" key="6">
    <source>
        <dbReference type="ARBA" id="ARBA00022516"/>
    </source>
</evidence>
<keyword evidence="17 24" id="KW-0472">Membrane</keyword>
<evidence type="ECO:0000256" key="17">
    <source>
        <dbReference type="ARBA" id="ARBA00023136"/>
    </source>
</evidence>
<keyword evidence="6" id="KW-0444">Lipid biosynthesis</keyword>
<sequence length="132" mass="14223">MLKTEQQSLATDASALKGIKGVKRLVLATGYSIKGFQAAWQHEAAIRQETLCALVLIPLALYLGQDSIERILLIASVLLLILVELLNSAIEAVVDRIGTELHELSGRAKDMGSAAVLMALMIALMTWGLIIL</sequence>
<feature type="binding site" evidence="22">
    <location>
        <position position="31"/>
    </location>
    <ligand>
        <name>ATP</name>
        <dbReference type="ChEBI" id="CHEBI:30616"/>
    </ligand>
</feature>
<keyword evidence="5" id="KW-1003">Cell membrane</keyword>
<evidence type="ECO:0000256" key="18">
    <source>
        <dbReference type="ARBA" id="ARBA00023209"/>
    </source>
</evidence>
<dbReference type="Pfam" id="PF01219">
    <property type="entry name" value="DAGK_prokar"/>
    <property type="match status" value="1"/>
</dbReference>
<dbReference type="GO" id="GO:0004143">
    <property type="term" value="F:ATP-dependent diacylglycerol kinase activity"/>
    <property type="evidence" value="ECO:0007669"/>
    <property type="project" value="UniProtKB-EC"/>
</dbReference>
<evidence type="ECO:0000256" key="8">
    <source>
        <dbReference type="ARBA" id="ARBA00022679"/>
    </source>
</evidence>
<organism evidence="25 26">
    <name type="scientific">Amphritea opalescens</name>
    <dbReference type="NCBI Taxonomy" id="2490544"/>
    <lineage>
        <taxon>Bacteria</taxon>
        <taxon>Pseudomonadati</taxon>
        <taxon>Pseudomonadota</taxon>
        <taxon>Gammaproteobacteria</taxon>
        <taxon>Oceanospirillales</taxon>
        <taxon>Oceanospirillaceae</taxon>
        <taxon>Amphritea</taxon>
    </lineage>
</organism>
<feature type="binding site" evidence="21">
    <location>
        <begin position="45"/>
        <end position="49"/>
    </location>
    <ligand>
        <name>substrate</name>
    </ligand>
</feature>
<dbReference type="OrthoDB" id="9796011at2"/>
<feature type="binding site" evidence="23">
    <location>
        <position position="91"/>
    </location>
    <ligand>
        <name>a divalent metal cation</name>
        <dbReference type="ChEBI" id="CHEBI:60240"/>
    </ligand>
</feature>
<reference evidence="25 26" key="1">
    <citation type="submission" date="2018-11" db="EMBL/GenBank/DDBJ databases">
        <title>The draft genome sequence of Amphritea opalescens ANRC-JH13T.</title>
        <authorList>
            <person name="Fang Z."/>
            <person name="Zhang Y."/>
            <person name="Han X."/>
        </authorList>
    </citation>
    <scope>NUCLEOTIDE SEQUENCE [LARGE SCALE GENOMIC DNA]</scope>
    <source>
        <strain evidence="25 26">ANRC-JH13</strain>
    </source>
</reference>
<evidence type="ECO:0000256" key="2">
    <source>
        <dbReference type="ARBA" id="ARBA00005967"/>
    </source>
</evidence>
<dbReference type="EMBL" id="RQXW01000006">
    <property type="protein sequence ID" value="RTE66192.1"/>
    <property type="molecule type" value="Genomic_DNA"/>
</dbReference>
<evidence type="ECO:0000256" key="14">
    <source>
        <dbReference type="ARBA" id="ARBA00022842"/>
    </source>
</evidence>
<name>A0A430KRS6_9GAMM</name>
<feature type="transmembrane region" description="Helical" evidence="24">
    <location>
        <begin position="114"/>
        <end position="131"/>
    </location>
</feature>
<evidence type="ECO:0000256" key="10">
    <source>
        <dbReference type="ARBA" id="ARBA00022723"/>
    </source>
</evidence>
<dbReference type="GO" id="GO:0006654">
    <property type="term" value="P:phosphatidic acid biosynthetic process"/>
    <property type="evidence" value="ECO:0007669"/>
    <property type="project" value="InterPro"/>
</dbReference>
<gene>
    <name evidence="25" type="ORF">EH243_08725</name>
</gene>
<proteinExistence type="inferred from homology"/>
<keyword evidence="10 23" id="KW-0479">Metal-binding</keyword>
<evidence type="ECO:0000256" key="16">
    <source>
        <dbReference type="ARBA" id="ARBA00023098"/>
    </source>
</evidence>
<dbReference type="PROSITE" id="PS01069">
    <property type="entry name" value="DAGK_PROKAR"/>
    <property type="match status" value="1"/>
</dbReference>
<comment type="caution">
    <text evidence="25">The sequence shown here is derived from an EMBL/GenBank/DDBJ whole genome shotgun (WGS) entry which is preliminary data.</text>
</comment>
<evidence type="ECO:0000256" key="11">
    <source>
        <dbReference type="ARBA" id="ARBA00022741"/>
    </source>
</evidence>
<evidence type="ECO:0000256" key="12">
    <source>
        <dbReference type="ARBA" id="ARBA00022777"/>
    </source>
</evidence>
<keyword evidence="19 24" id="KW-1208">Phospholipid metabolism</keyword>
<dbReference type="GO" id="GO:0046872">
    <property type="term" value="F:metal ion binding"/>
    <property type="evidence" value="ECO:0007669"/>
    <property type="project" value="UniProtKB-KW"/>
</dbReference>
<dbReference type="Gene3D" id="1.10.287.3610">
    <property type="match status" value="1"/>
</dbReference>
<feature type="binding site" evidence="21">
    <location>
        <position position="24"/>
    </location>
    <ligand>
        <name>substrate</name>
    </ligand>
</feature>
<keyword evidence="7 24" id="KW-0997">Cell inner membrane</keyword>